<evidence type="ECO:0000256" key="1">
    <source>
        <dbReference type="SAM" id="MobiDB-lite"/>
    </source>
</evidence>
<accession>A0A6A3L8R7</accession>
<feature type="compositionally biased region" description="Acidic residues" evidence="1">
    <location>
        <begin position="450"/>
        <end position="460"/>
    </location>
</feature>
<dbReference type="Proteomes" id="UP000435112">
    <property type="component" value="Unassembled WGS sequence"/>
</dbReference>
<name>A0A6A3L8R7_9STRA</name>
<dbReference type="OrthoDB" id="124986at2759"/>
<dbReference type="AlphaFoldDB" id="A0A6A3L8R7"/>
<reference evidence="4 5" key="1">
    <citation type="submission" date="2018-09" db="EMBL/GenBank/DDBJ databases">
        <title>Genomic investigation of the strawberry pathogen Phytophthora fragariae indicates pathogenicity is determined by transcriptional variation in three key races.</title>
        <authorList>
            <person name="Adams T.M."/>
            <person name="Armitage A.D."/>
            <person name="Sobczyk M.K."/>
            <person name="Bates H.J."/>
            <person name="Dunwell J.M."/>
            <person name="Nellist C.F."/>
            <person name="Harrison R.J."/>
        </authorList>
    </citation>
    <scope>NUCLEOTIDE SEQUENCE [LARGE SCALE GENOMIC DNA]</scope>
    <source>
        <strain evidence="3 4">SCRP249</strain>
        <strain evidence="2 5">SCRP324</strain>
    </source>
</reference>
<feature type="region of interest" description="Disordered" evidence="1">
    <location>
        <begin position="405"/>
        <end position="533"/>
    </location>
</feature>
<comment type="caution">
    <text evidence="3">The sequence shown here is derived from an EMBL/GenBank/DDBJ whole genome shotgun (WGS) entry which is preliminary data.</text>
</comment>
<organism evidence="3 4">
    <name type="scientific">Phytophthora rubi</name>
    <dbReference type="NCBI Taxonomy" id="129364"/>
    <lineage>
        <taxon>Eukaryota</taxon>
        <taxon>Sar</taxon>
        <taxon>Stramenopiles</taxon>
        <taxon>Oomycota</taxon>
        <taxon>Peronosporomycetes</taxon>
        <taxon>Peronosporales</taxon>
        <taxon>Peronosporaceae</taxon>
        <taxon>Phytophthora</taxon>
    </lineage>
</organism>
<evidence type="ECO:0000313" key="4">
    <source>
        <dbReference type="Proteomes" id="UP000429607"/>
    </source>
</evidence>
<proteinExistence type="predicted"/>
<feature type="region of interest" description="Disordered" evidence="1">
    <location>
        <begin position="113"/>
        <end position="147"/>
    </location>
</feature>
<dbReference type="EMBL" id="QXFU01001115">
    <property type="protein sequence ID" value="KAE9010336.1"/>
    <property type="molecule type" value="Genomic_DNA"/>
</dbReference>
<feature type="compositionally biased region" description="Basic and acidic residues" evidence="1">
    <location>
        <begin position="418"/>
        <end position="428"/>
    </location>
</feature>
<dbReference type="Proteomes" id="UP000429607">
    <property type="component" value="Unassembled WGS sequence"/>
</dbReference>
<feature type="compositionally biased region" description="Acidic residues" evidence="1">
    <location>
        <begin position="468"/>
        <end position="483"/>
    </location>
</feature>
<evidence type="ECO:0000313" key="2">
    <source>
        <dbReference type="EMBL" id="KAE9010336.1"/>
    </source>
</evidence>
<dbReference type="EMBL" id="QXFV01001122">
    <property type="protein sequence ID" value="KAE9014555.1"/>
    <property type="molecule type" value="Genomic_DNA"/>
</dbReference>
<feature type="compositionally biased region" description="Acidic residues" evidence="1">
    <location>
        <begin position="131"/>
        <end position="147"/>
    </location>
</feature>
<evidence type="ECO:0000313" key="5">
    <source>
        <dbReference type="Proteomes" id="UP000435112"/>
    </source>
</evidence>
<sequence>MSKSRDANREAVLRRLHARFERRAGGTDAGADAQLRAQVDFYVRLRAALFHEGGRRGRRRSCGPSRRCDAPHRVACDCDPAASARRIACRRCSRSRLVHRPYGSSTLVHQAFHVSGSPPSKKQRKSKAQDLDDDEPDDEEDALEGEDAEAYELPLPAKCPATIRRDIAKIIKQADAQGKTPPRMAYPWVGQRAWYDPQEHPALHEAHWRFWMQWRHVFFACALYALSDECTASRKKKSNAGQARLAFLSLNILELGFYDFLDVIENGSHDNLMWLGGKAARRSMAAKANAKGNSDATVATDLATLIRNDRGRYDAIIVRALDPYRVDEDGYQSISNLLEQTDALNPTKPPQLLLSDEALARVVIDVTGGNPPNPSWVGNKSAGTWKVLLGDARIRALTKKLKPLAKKGKQPFPAQKAYDADKEQRDDYSDFEDDEDMFTVLPPTPHLNAEDDAEPDELDEPLPAADQDQVDDEDQEELEDDEDHSSAAHNPTDDDTKSSAGDEGDDTSSKKKCPGTSPPQVQVSFQSFSGTPR</sequence>
<gene>
    <name evidence="3" type="ORF">PR001_g15109</name>
    <name evidence="2" type="ORF">PR002_g15384</name>
</gene>
<evidence type="ECO:0000313" key="3">
    <source>
        <dbReference type="EMBL" id="KAE9014555.1"/>
    </source>
</evidence>
<feature type="compositionally biased region" description="Polar residues" evidence="1">
    <location>
        <begin position="518"/>
        <end position="533"/>
    </location>
</feature>
<protein>
    <submittedName>
        <fullName evidence="3">Uncharacterized protein</fullName>
    </submittedName>
</protein>